<keyword evidence="3" id="KW-1185">Reference proteome</keyword>
<reference evidence="3" key="1">
    <citation type="submission" date="2016-04" db="EMBL/GenBank/DDBJ databases">
        <title>Cephalotus genome sequencing.</title>
        <authorList>
            <person name="Fukushima K."/>
            <person name="Hasebe M."/>
            <person name="Fang X."/>
        </authorList>
    </citation>
    <scope>NUCLEOTIDE SEQUENCE [LARGE SCALE GENOMIC DNA]</scope>
    <source>
        <strain evidence="3">cv. St1</strain>
    </source>
</reference>
<feature type="non-terminal residue" evidence="2">
    <location>
        <position position="139"/>
    </location>
</feature>
<proteinExistence type="predicted"/>
<dbReference type="EMBL" id="BDDD01002121">
    <property type="protein sequence ID" value="GAV80133.1"/>
    <property type="molecule type" value="Genomic_DNA"/>
</dbReference>
<evidence type="ECO:0000313" key="2">
    <source>
        <dbReference type="EMBL" id="GAV80133.1"/>
    </source>
</evidence>
<dbReference type="AlphaFoldDB" id="A0A1Q3CJ85"/>
<protein>
    <submittedName>
        <fullName evidence="2">UBN2_3 domain-containing protein</fullName>
    </submittedName>
</protein>
<feature type="domain" description="Retrotransposon Copia-like N-terminal" evidence="1">
    <location>
        <begin position="8"/>
        <end position="42"/>
    </location>
</feature>
<dbReference type="Pfam" id="PF14244">
    <property type="entry name" value="Retrotran_gag_3"/>
    <property type="match status" value="1"/>
</dbReference>
<accession>A0A1Q3CJ85</accession>
<evidence type="ECO:0000313" key="3">
    <source>
        <dbReference type="Proteomes" id="UP000187406"/>
    </source>
</evidence>
<dbReference type="InParanoid" id="A0A1Q3CJ85"/>
<comment type="caution">
    <text evidence="2">The sequence shown here is derived from an EMBL/GenBank/DDBJ whole genome shotgun (WGS) entry which is preliminary data.</text>
</comment>
<name>A0A1Q3CJ85_CEPFO</name>
<evidence type="ECO:0000259" key="1">
    <source>
        <dbReference type="Pfam" id="PF14244"/>
    </source>
</evidence>
<gene>
    <name evidence="2" type="ORF">CFOL_v3_23594</name>
</gene>
<dbReference type="PANTHER" id="PTHR37610">
    <property type="entry name" value="CCHC-TYPE DOMAIN-CONTAINING PROTEIN"/>
    <property type="match status" value="1"/>
</dbReference>
<feature type="non-terminal residue" evidence="2">
    <location>
        <position position="1"/>
    </location>
</feature>
<organism evidence="2 3">
    <name type="scientific">Cephalotus follicularis</name>
    <name type="common">Albany pitcher plant</name>
    <dbReference type="NCBI Taxonomy" id="3775"/>
    <lineage>
        <taxon>Eukaryota</taxon>
        <taxon>Viridiplantae</taxon>
        <taxon>Streptophyta</taxon>
        <taxon>Embryophyta</taxon>
        <taxon>Tracheophyta</taxon>
        <taxon>Spermatophyta</taxon>
        <taxon>Magnoliopsida</taxon>
        <taxon>eudicotyledons</taxon>
        <taxon>Gunneridae</taxon>
        <taxon>Pentapetalae</taxon>
        <taxon>rosids</taxon>
        <taxon>fabids</taxon>
        <taxon>Oxalidales</taxon>
        <taxon>Cephalotaceae</taxon>
        <taxon>Cephalotus</taxon>
    </lineage>
</organism>
<dbReference type="PANTHER" id="PTHR37610:SF40">
    <property type="entry name" value="OS01G0909600 PROTEIN"/>
    <property type="match status" value="1"/>
</dbReference>
<sequence>ADFPACNLRLDGNNYLLWSQLVRTAIQTGESVGFLTGNEQKPISSSTSNWVAKDARVMTYLISHKNPRLLKIYAFLNNSAEIWKAMKTKYSRKGNYLQIFQLRKRIQKLEQGSMVVDTYFAELSTLWQELDVYEDIYEC</sequence>
<dbReference type="Proteomes" id="UP000187406">
    <property type="component" value="Unassembled WGS sequence"/>
</dbReference>
<dbReference type="InterPro" id="IPR029472">
    <property type="entry name" value="Copia-like_N"/>
</dbReference>